<dbReference type="InterPro" id="IPR050143">
    <property type="entry name" value="TRIM/RBCC"/>
</dbReference>
<evidence type="ECO:0000259" key="8">
    <source>
        <dbReference type="PROSITE" id="PS50188"/>
    </source>
</evidence>
<dbReference type="PROSITE" id="PS50119">
    <property type="entry name" value="ZF_BBOX"/>
    <property type="match status" value="1"/>
</dbReference>
<protein>
    <submittedName>
        <fullName evidence="9">Uncharacterized protein</fullName>
    </submittedName>
</protein>
<dbReference type="PROSITE" id="PS50188">
    <property type="entry name" value="B302_SPRY"/>
    <property type="match status" value="1"/>
</dbReference>
<dbReference type="InterPro" id="IPR018957">
    <property type="entry name" value="Znf_C3HC4_RING-type"/>
</dbReference>
<dbReference type="GO" id="GO:0008270">
    <property type="term" value="F:zinc ion binding"/>
    <property type="evidence" value="ECO:0007669"/>
    <property type="project" value="UniProtKB-KW"/>
</dbReference>
<evidence type="ECO:0000313" key="10">
    <source>
        <dbReference type="Proteomes" id="UP000823561"/>
    </source>
</evidence>
<dbReference type="SMART" id="SM00449">
    <property type="entry name" value="SPRY"/>
    <property type="match status" value="1"/>
</dbReference>
<keyword evidence="3 5" id="KW-0863">Zinc-finger</keyword>
<keyword evidence="10" id="KW-1185">Reference proteome</keyword>
<keyword evidence="2" id="KW-0479">Metal-binding</keyword>
<evidence type="ECO:0000256" key="3">
    <source>
        <dbReference type="ARBA" id="ARBA00022771"/>
    </source>
</evidence>
<dbReference type="InterPro" id="IPR001841">
    <property type="entry name" value="Znf_RING"/>
</dbReference>
<dbReference type="Proteomes" id="UP000823561">
    <property type="component" value="Chromosome 3"/>
</dbReference>
<dbReference type="SUPFAM" id="SSF49899">
    <property type="entry name" value="Concanavalin A-like lectins/glucanases"/>
    <property type="match status" value="1"/>
</dbReference>
<dbReference type="SUPFAM" id="SSF57845">
    <property type="entry name" value="B-box zinc-binding domain"/>
    <property type="match status" value="1"/>
</dbReference>
<dbReference type="InterPro" id="IPR001870">
    <property type="entry name" value="B30.2/SPRY"/>
</dbReference>
<evidence type="ECO:0000259" key="6">
    <source>
        <dbReference type="PROSITE" id="PS50089"/>
    </source>
</evidence>
<dbReference type="SMART" id="SM00184">
    <property type="entry name" value="RING"/>
    <property type="match status" value="1"/>
</dbReference>
<gene>
    <name evidence="9" type="ORF">AALO_G00037230</name>
</gene>
<dbReference type="InterPro" id="IPR013320">
    <property type="entry name" value="ConA-like_dom_sf"/>
</dbReference>
<comment type="similarity">
    <text evidence="1">Belongs to the TRIM/RBCC family.</text>
</comment>
<feature type="domain" description="B30.2/SPRY" evidence="8">
    <location>
        <begin position="253"/>
        <end position="454"/>
    </location>
</feature>
<proteinExistence type="inferred from homology"/>
<evidence type="ECO:0000256" key="5">
    <source>
        <dbReference type="PROSITE-ProRule" id="PRU00024"/>
    </source>
</evidence>
<dbReference type="AlphaFoldDB" id="A0AAV6H6Q5"/>
<dbReference type="PANTHER" id="PTHR24103">
    <property type="entry name" value="E3 UBIQUITIN-PROTEIN LIGASE TRIM"/>
    <property type="match status" value="1"/>
</dbReference>
<dbReference type="Gene3D" id="3.30.40.10">
    <property type="entry name" value="Zinc/RING finger domain, C3HC4 (zinc finger)"/>
    <property type="match status" value="1"/>
</dbReference>
<dbReference type="Gene3D" id="2.60.120.920">
    <property type="match status" value="1"/>
</dbReference>
<dbReference type="SUPFAM" id="SSF57850">
    <property type="entry name" value="RING/U-box"/>
    <property type="match status" value="1"/>
</dbReference>
<feature type="domain" description="RING-type" evidence="6">
    <location>
        <begin position="12"/>
        <end position="52"/>
    </location>
</feature>
<dbReference type="Gene3D" id="3.30.160.60">
    <property type="entry name" value="Classic Zinc Finger"/>
    <property type="match status" value="1"/>
</dbReference>
<dbReference type="PROSITE" id="PS50089">
    <property type="entry name" value="ZF_RING_2"/>
    <property type="match status" value="1"/>
</dbReference>
<dbReference type="InterPro" id="IPR017907">
    <property type="entry name" value="Znf_RING_CS"/>
</dbReference>
<reference evidence="9" key="1">
    <citation type="submission" date="2020-10" db="EMBL/GenBank/DDBJ databases">
        <title>Chromosome-scale genome assembly of the Allis shad, Alosa alosa.</title>
        <authorList>
            <person name="Margot Z."/>
            <person name="Christophe K."/>
            <person name="Cabau C."/>
            <person name="Louis A."/>
            <person name="Berthelot C."/>
            <person name="Parey E."/>
            <person name="Roest Crollius H."/>
            <person name="Montfort J."/>
            <person name="Robinson-Rechavi M."/>
            <person name="Bucao C."/>
            <person name="Bouchez O."/>
            <person name="Gislard M."/>
            <person name="Lluch J."/>
            <person name="Milhes M."/>
            <person name="Lampietro C."/>
            <person name="Lopez Roques C."/>
            <person name="Donnadieu C."/>
            <person name="Braasch I."/>
            <person name="Desvignes T."/>
            <person name="Postlethwait J."/>
            <person name="Bobe J."/>
            <person name="Guiguen Y."/>
        </authorList>
    </citation>
    <scope>NUCLEOTIDE SEQUENCE</scope>
    <source>
        <strain evidence="9">M-15738</strain>
        <tissue evidence="9">Blood</tissue>
    </source>
</reference>
<feature type="domain" description="B box-type" evidence="7">
    <location>
        <begin position="78"/>
        <end position="119"/>
    </location>
</feature>
<dbReference type="EMBL" id="JADWDJ010000003">
    <property type="protein sequence ID" value="KAG5283008.1"/>
    <property type="molecule type" value="Genomic_DNA"/>
</dbReference>
<dbReference type="SMART" id="SM00336">
    <property type="entry name" value="BBOX"/>
    <property type="match status" value="1"/>
</dbReference>
<evidence type="ECO:0000256" key="4">
    <source>
        <dbReference type="ARBA" id="ARBA00022833"/>
    </source>
</evidence>
<dbReference type="Pfam" id="PF00643">
    <property type="entry name" value="zf-B_box"/>
    <property type="match status" value="1"/>
</dbReference>
<dbReference type="InterPro" id="IPR013083">
    <property type="entry name" value="Znf_RING/FYVE/PHD"/>
</dbReference>
<organism evidence="9 10">
    <name type="scientific">Alosa alosa</name>
    <name type="common">allis shad</name>
    <dbReference type="NCBI Taxonomy" id="278164"/>
    <lineage>
        <taxon>Eukaryota</taxon>
        <taxon>Metazoa</taxon>
        <taxon>Chordata</taxon>
        <taxon>Craniata</taxon>
        <taxon>Vertebrata</taxon>
        <taxon>Euteleostomi</taxon>
        <taxon>Actinopterygii</taxon>
        <taxon>Neopterygii</taxon>
        <taxon>Teleostei</taxon>
        <taxon>Clupei</taxon>
        <taxon>Clupeiformes</taxon>
        <taxon>Clupeoidei</taxon>
        <taxon>Clupeidae</taxon>
        <taxon>Alosa</taxon>
    </lineage>
</organism>
<dbReference type="PROSITE" id="PS00518">
    <property type="entry name" value="ZF_RING_1"/>
    <property type="match status" value="1"/>
</dbReference>
<evidence type="ECO:0000256" key="2">
    <source>
        <dbReference type="ARBA" id="ARBA00022723"/>
    </source>
</evidence>
<dbReference type="Pfam" id="PF00622">
    <property type="entry name" value="SPRY"/>
    <property type="match status" value="1"/>
</dbReference>
<dbReference type="InterPro" id="IPR003877">
    <property type="entry name" value="SPRY_dom"/>
</dbReference>
<evidence type="ECO:0000313" key="9">
    <source>
        <dbReference type="EMBL" id="KAG5283008.1"/>
    </source>
</evidence>
<accession>A0AAV6H6Q5</accession>
<evidence type="ECO:0000259" key="7">
    <source>
        <dbReference type="PROSITE" id="PS50119"/>
    </source>
</evidence>
<sequence>MASSFSEEDFSCPVCFGVFKNPVMLTCSHSFCESCVRRCWEASGSRECPACRNPSHDLPRPNLVLKKLCEKFLQQMKALAEMCQLHNKKLEFFCWDDEQPICVMCRDAETHSNHRLCPIEKLSCKRKLKTFQEAKLIYERTAKHIESQAKDVEEGIEGVLNDFLGFLERTKRDKMRALKVEKRSKILMVEETKKRADREISSLTSTLESTEEAMGADITTFLRDYEETEGRIQCTLQDPESVSGALIDVPKHLGNLRLSVWEEMQNLVTYFPILLNPNTASKHGIVCPDLIELGAPDPATAAAAVANGNNPDNFPDHPGRFDFRNTVLGSEGFDSGTHCLEVEVGDSTEWCVGVMAESAQRKGDFTSRSGVCYLARWGERHEACCPPNRPVAVAVDRLWRVRVQLDWGRGELSFSSPWDPDVHLHTFTHTFTERVFPVCSGDKRLSIAPGDVSVKLQTILSG</sequence>
<dbReference type="InterPro" id="IPR043136">
    <property type="entry name" value="B30.2/SPRY_sf"/>
</dbReference>
<evidence type="ECO:0000256" key="1">
    <source>
        <dbReference type="ARBA" id="ARBA00008518"/>
    </source>
</evidence>
<dbReference type="InterPro" id="IPR000315">
    <property type="entry name" value="Znf_B-box"/>
</dbReference>
<comment type="caution">
    <text evidence="9">The sequence shown here is derived from an EMBL/GenBank/DDBJ whole genome shotgun (WGS) entry which is preliminary data.</text>
</comment>
<keyword evidence="4" id="KW-0862">Zinc</keyword>
<name>A0AAV6H6Q5_9TELE</name>
<dbReference type="Pfam" id="PF00097">
    <property type="entry name" value="zf-C3HC4"/>
    <property type="match status" value="1"/>
</dbReference>